<proteinExistence type="predicted"/>
<comment type="caution">
    <text evidence="1">The sequence shown here is derived from an EMBL/GenBank/DDBJ whole genome shotgun (WGS) entry which is preliminary data.</text>
</comment>
<protein>
    <submittedName>
        <fullName evidence="1">Uncharacterized protein</fullName>
    </submittedName>
</protein>
<dbReference type="AlphaFoldDB" id="A0AAP5IAT8"/>
<dbReference type="Proteomes" id="UP000667802">
    <property type="component" value="Unassembled WGS sequence"/>
</dbReference>
<accession>A0AAP5IAT8</accession>
<reference evidence="2" key="1">
    <citation type="journal article" date="2021" name="Science">
        <title>Hunting the eagle killer: A cyanobacterial neurotoxin causes vacuolar myelinopathy.</title>
        <authorList>
            <person name="Breinlinger S."/>
            <person name="Phillips T.J."/>
            <person name="Haram B.N."/>
            <person name="Mares J."/>
            <person name="Martinez Yerena J.A."/>
            <person name="Hrouzek P."/>
            <person name="Sobotka R."/>
            <person name="Henderson W.M."/>
            <person name="Schmieder P."/>
            <person name="Williams S.M."/>
            <person name="Lauderdale J.D."/>
            <person name="Wilde H.D."/>
            <person name="Gerrin W."/>
            <person name="Kust A."/>
            <person name="Washington J.W."/>
            <person name="Wagner C."/>
            <person name="Geier B."/>
            <person name="Liebeke M."/>
            <person name="Enke H."/>
            <person name="Niedermeyer T.H.J."/>
            <person name="Wilde S.B."/>
        </authorList>
    </citation>
    <scope>NUCLEOTIDE SEQUENCE [LARGE SCALE GENOMIC DNA]</scope>
    <source>
        <strain evidence="2">Thurmond2011</strain>
    </source>
</reference>
<sequence length="147" mass="15568">MINATFTLKIQSINETHDGQGVKITYGECIFSHYSKDGIVEDSIAYRAKGAAALSIAEAQTSSNGVAIGYLDIEVKDSGKGYKNKSCTLVIRNFIPTTSANISSVSTTNDPILPVPQENTKQLVGAATASSANNGYLNTTDTSKIPF</sequence>
<evidence type="ECO:0000313" key="2">
    <source>
        <dbReference type="Proteomes" id="UP000667802"/>
    </source>
</evidence>
<evidence type="ECO:0000313" key="1">
    <source>
        <dbReference type="EMBL" id="MDR9897809.1"/>
    </source>
</evidence>
<organism evidence="1 2">
    <name type="scientific">Aetokthonos hydrillicola Thurmond2011</name>
    <dbReference type="NCBI Taxonomy" id="2712845"/>
    <lineage>
        <taxon>Bacteria</taxon>
        <taxon>Bacillati</taxon>
        <taxon>Cyanobacteriota</taxon>
        <taxon>Cyanophyceae</taxon>
        <taxon>Nostocales</taxon>
        <taxon>Hapalosiphonaceae</taxon>
        <taxon>Aetokthonos</taxon>
    </lineage>
</organism>
<gene>
    <name evidence="1" type="ORF">G7B40_025070</name>
</gene>
<dbReference type="RefSeq" id="WP_208339077.1">
    <property type="nucleotide sequence ID" value="NZ_CAWQFN010000488.1"/>
</dbReference>
<keyword evidence="2" id="KW-1185">Reference proteome</keyword>
<name>A0AAP5IAT8_9CYAN</name>
<dbReference type="EMBL" id="JAALHA020000014">
    <property type="protein sequence ID" value="MDR9897809.1"/>
    <property type="molecule type" value="Genomic_DNA"/>
</dbReference>